<feature type="region of interest" description="Disordered" evidence="3">
    <location>
        <begin position="664"/>
        <end position="685"/>
    </location>
</feature>
<organism evidence="4 5">
    <name type="scientific">Desulfomicrobium apsheronum</name>
    <dbReference type="NCBI Taxonomy" id="52560"/>
    <lineage>
        <taxon>Bacteria</taxon>
        <taxon>Pseudomonadati</taxon>
        <taxon>Thermodesulfobacteriota</taxon>
        <taxon>Desulfovibrionia</taxon>
        <taxon>Desulfovibrionales</taxon>
        <taxon>Desulfomicrobiaceae</taxon>
        <taxon>Desulfomicrobium</taxon>
    </lineage>
</organism>
<dbReference type="Gene3D" id="3.40.50.2000">
    <property type="entry name" value="Glycogen Phosphorylase B"/>
    <property type="match status" value="1"/>
</dbReference>
<protein>
    <submittedName>
        <fullName evidence="4">UDP-2,4-diacetamido-2,4,6-trideoxy-beta-L-altropyranose hydrolase</fullName>
    </submittedName>
</protein>
<feature type="active site" description="Proton acceptor" evidence="1">
    <location>
        <position position="20"/>
    </location>
</feature>
<dbReference type="RefSeq" id="WP_177193160.1">
    <property type="nucleotide sequence ID" value="NZ_FORX01000013.1"/>
</dbReference>
<dbReference type="AlphaFoldDB" id="A0A1I3WNQ6"/>
<evidence type="ECO:0000313" key="5">
    <source>
        <dbReference type="Proteomes" id="UP000198635"/>
    </source>
</evidence>
<accession>A0A1I3WNQ6</accession>
<evidence type="ECO:0000256" key="1">
    <source>
        <dbReference type="PIRSR" id="PIRSR620023-1"/>
    </source>
</evidence>
<dbReference type="SUPFAM" id="SSF53756">
    <property type="entry name" value="UDP-Glycosyltransferase/glycogen phosphorylase"/>
    <property type="match status" value="1"/>
</dbReference>
<evidence type="ECO:0000313" key="4">
    <source>
        <dbReference type="EMBL" id="SFK08086.1"/>
    </source>
</evidence>
<proteinExistence type="predicted"/>
<dbReference type="SUPFAM" id="SSF53328">
    <property type="entry name" value="Formyltransferase"/>
    <property type="match status" value="1"/>
</dbReference>
<dbReference type="Gene3D" id="3.40.50.12230">
    <property type="match status" value="1"/>
</dbReference>
<evidence type="ECO:0000256" key="2">
    <source>
        <dbReference type="PIRSR" id="PIRSR620023-2"/>
    </source>
</evidence>
<keyword evidence="5" id="KW-1185">Reference proteome</keyword>
<reference evidence="5" key="1">
    <citation type="submission" date="2016-10" db="EMBL/GenBank/DDBJ databases">
        <authorList>
            <person name="Varghese N."/>
            <person name="Submissions S."/>
        </authorList>
    </citation>
    <scope>NUCLEOTIDE SEQUENCE [LARGE SCALE GENOMIC DNA]</scope>
    <source>
        <strain evidence="5">DSM 5918</strain>
    </source>
</reference>
<keyword evidence="4" id="KW-0378">Hydrolase</keyword>
<sequence>MNPRKIVFRVDASLKIGTGHVMRCLTLAEALRERGCECRFICREHPGNLIDLISERGFTAHGLPSAEAELGLEHEVDSPAHAAWLGADWRKDATQTRKAMGDVTVDWLVIDHYAIDERWERELRPFCLKLMVIDDLADRNHDCELLLDQNLVEGWQDRYCGKVPKTCALLLGPEYALLQPVYADLHDRVPPREGPIRRILVYFGGADTDNLTGMTISAFGSLKTEDISMDVVIDPASPHIAAIRKLAWNDKRISLHERLPSLAPLMTRADLAIGASGATSWERCCLGLPSAVITLAENQRPIAAELHKLRLVQCLGHKDEVDEHAMTEILRRLMKNGLESGWSERCGHAVEGKGTSRVSSILVVGDINSLHARPATLNDERIVLCLSNVSSTHTKNSTRDIPQSTETTKGFQKCLRDIDNYRVFIVETSSSIPVSMVCFSRHETSWSIWILHQPHLGSFIKDDMALEEALLALRKSSAEVLIFSGMQNDNMAPMSAAKRYARYANSTRQKRLEIAVCTDRGSWINASVPKLILGWLAEGHSVSWSHDASTLPGGDLCFYLSYGRIVDAKTRSRYKNNLVVHASDLPKGRGWSPASWLILEGVERLPLTLLEAVDAVDAGPIYLQKWIPLHGAELIDDWRDLIADATIDLARSFVSRHPEILHEAREQTGDSSSYPRRRNTDSELDSTKTLAEQFNHLRIVDNKDYPAFFKHKGQEFILKISRRPSSGGRNS</sequence>
<name>A0A1I3WNQ6_9BACT</name>
<dbReference type="EMBL" id="FORX01000013">
    <property type="protein sequence ID" value="SFK08086.1"/>
    <property type="molecule type" value="Genomic_DNA"/>
</dbReference>
<dbReference type="Gene3D" id="3.40.50.11190">
    <property type="match status" value="1"/>
</dbReference>
<dbReference type="NCBIfam" id="TIGR03590">
    <property type="entry name" value="PseG"/>
    <property type="match status" value="1"/>
</dbReference>
<evidence type="ECO:0000256" key="3">
    <source>
        <dbReference type="SAM" id="MobiDB-lite"/>
    </source>
</evidence>
<gene>
    <name evidence="4" type="ORF">SAMN04488082_113103</name>
</gene>
<dbReference type="InterPro" id="IPR020023">
    <property type="entry name" value="PseG"/>
</dbReference>
<dbReference type="GO" id="GO:0016787">
    <property type="term" value="F:hydrolase activity"/>
    <property type="evidence" value="ECO:0007669"/>
    <property type="project" value="UniProtKB-KW"/>
</dbReference>
<dbReference type="InterPro" id="IPR036477">
    <property type="entry name" value="Formyl_transf_N_sf"/>
</dbReference>
<feature type="binding site" evidence="2">
    <location>
        <position position="282"/>
    </location>
    <ligand>
        <name>substrate</name>
    </ligand>
</feature>
<dbReference type="STRING" id="52560.SAMN04488082_113103"/>
<dbReference type="Proteomes" id="UP000198635">
    <property type="component" value="Unassembled WGS sequence"/>
</dbReference>